<feature type="compositionally biased region" description="Basic and acidic residues" evidence="2">
    <location>
        <begin position="182"/>
        <end position="210"/>
    </location>
</feature>
<dbReference type="PANTHER" id="PTHR18939">
    <property type="entry name" value="RIBOSOME BINDING PROTEIN-1"/>
    <property type="match status" value="1"/>
</dbReference>
<evidence type="ECO:0008006" key="6">
    <source>
        <dbReference type="Google" id="ProtNLM"/>
    </source>
</evidence>
<protein>
    <recommendedName>
        <fullName evidence="6">Kinectin</fullName>
    </recommendedName>
</protein>
<feature type="compositionally biased region" description="Basic and acidic residues" evidence="2">
    <location>
        <begin position="81"/>
        <end position="90"/>
    </location>
</feature>
<feature type="transmembrane region" description="Helical" evidence="3">
    <location>
        <begin position="7"/>
        <end position="28"/>
    </location>
</feature>
<keyword evidence="3" id="KW-1133">Transmembrane helix</keyword>
<comment type="caution">
    <text evidence="4">The sequence shown here is derived from an EMBL/GenBank/DDBJ whole genome shotgun (WGS) entry which is preliminary data.</text>
</comment>
<proteinExistence type="predicted"/>
<keyword evidence="3" id="KW-0472">Membrane</keyword>
<feature type="region of interest" description="Disordered" evidence="2">
    <location>
        <begin position="792"/>
        <end position="812"/>
    </location>
</feature>
<dbReference type="Proteomes" id="UP001177670">
    <property type="component" value="Unassembled WGS sequence"/>
</dbReference>
<evidence type="ECO:0000313" key="4">
    <source>
        <dbReference type="EMBL" id="KAK1132615.1"/>
    </source>
</evidence>
<dbReference type="SUPFAM" id="SSF57997">
    <property type="entry name" value="Tropomyosin"/>
    <property type="match status" value="1"/>
</dbReference>
<evidence type="ECO:0000256" key="1">
    <source>
        <dbReference type="SAM" id="Coils"/>
    </source>
</evidence>
<feature type="region of interest" description="Disordered" evidence="2">
    <location>
        <begin position="47"/>
        <end position="120"/>
    </location>
</feature>
<feature type="coiled-coil region" evidence="1">
    <location>
        <begin position="966"/>
        <end position="1141"/>
    </location>
</feature>
<dbReference type="GO" id="GO:0005789">
    <property type="term" value="C:endoplasmic reticulum membrane"/>
    <property type="evidence" value="ECO:0007669"/>
    <property type="project" value="TreeGrafter"/>
</dbReference>
<keyword evidence="3" id="KW-0812">Transmembrane</keyword>
<dbReference type="EMBL" id="JAHYIQ010000004">
    <property type="protein sequence ID" value="KAK1132615.1"/>
    <property type="molecule type" value="Genomic_DNA"/>
</dbReference>
<feature type="compositionally biased region" description="Basic residues" evidence="2">
    <location>
        <begin position="57"/>
        <end position="69"/>
    </location>
</feature>
<feature type="compositionally biased region" description="Basic and acidic residues" evidence="2">
    <location>
        <begin position="47"/>
        <end position="56"/>
    </location>
</feature>
<name>A0AA40KTQ3_9HYME</name>
<feature type="region of interest" description="Disordered" evidence="2">
    <location>
        <begin position="1149"/>
        <end position="1170"/>
    </location>
</feature>
<sequence>MDVQTGLVYVAVVVISAAVIVLVSMFGIKEKSYEEAIAEQRKLPDDLLLNKKDKSKEKKHKNKAGKKVKEKKEEKEEKDDKEEKSEHVQFEENPQILPLEPLLREGSKGTKKKSKHEKVKPILVNKDEPLVIVTELSSSQPLSAEANHFDLIQPKDDLELIRSHSKENLQQIGQSEPIINKSPKETPTKLKKNVKDSVKKKDDNVKEEKKEIVNNTNTPPVVNKDSVKEVKEQKEITVKDVKEATKETSLSVQSTNKESKKAKKKNDILAQIGGDKDAVNVSLLMPLVQKAELSRSEIQILIDQLLNKQMDNPSEHSEWTEGRADPVIKLKKQLAEKEKALADEHEANIAFQNKLKELRAELNSERSRLSANVRQLEEALNTKVTETQTLHTRMQHILESHAAEKQGFTRQIEQLQTKVNENAAIIHKMQEDQGQTQGHMQQELIAQRKQMEVQFAQMRENENALKAQLAQKHVEVQELQSELQATCESSTAEIEMLRQQLGLMQGQLMHSEGQLQHFKEAGDRLQDVARQLEDSHRAHADLDHRLKNAHRHEQELQKQVNSLQSELNSVKTEANDASALKAELNKTQSELMKLKSELSVSMNEAKFEAAEITALKMTLVNKEEELKVSQEKLNNKEEELKTCQEELNNTRAELKQSMENITQLEIQLDLVQKNLDAAQDELNKTTESLKIAQSDINNYQSNMEKLNEELKQTRNELENAYAELRAVNETTNEMKMLKAELNWLQKHDQQAEAQLQLIPLQEENDKLSMQLASLADLQKQLKQLQEENESLASQLAATTERPAAEGRENGIDDNVQKNVQLVEQTNLLAQKESQLNALATELTHKEVELNQLNTQIDALRSDVNNQRSLAARLNNELEAQRSKNNELRVKNWKVMEALSAAELRVKSNNGKNFDEITQKIKAEQEKLTKTLLERIFPEIKVSEKSHDQWLKVFEEKVNTVLTELKKKNTIDNHSELEKQNKNLQDMVSHYKQIIDDTEGMLNKLQSHVESEETRWESQLRQKENEVTSLRLELNELMNKLNVNEKLQDKVVELETRLKEAESFKEQANAELLTFRSTPKSVLSEIDTHDLSTLEKLQEEKARLSEELQIECNKRAAVDAELDKLRCVVTQLHQQMSQLKSEVYGGCSSTEQPMLNGPPTSECPNSEVSIH</sequence>
<accession>A0AA40KTQ3</accession>
<dbReference type="PANTHER" id="PTHR18939:SF4">
    <property type="entry name" value="RIBOSOME-BINDING PROTEIN 1"/>
    <property type="match status" value="1"/>
</dbReference>
<gene>
    <name evidence="4" type="ORF">K0M31_014000</name>
</gene>
<feature type="compositionally biased region" description="Basic residues" evidence="2">
    <location>
        <begin position="109"/>
        <end position="118"/>
    </location>
</feature>
<dbReference type="AlphaFoldDB" id="A0AA40KTQ3"/>
<keyword evidence="1" id="KW-0175">Coiled coil</keyword>
<dbReference type="InterPro" id="IPR040248">
    <property type="entry name" value="RRBP1"/>
</dbReference>
<reference evidence="4" key="1">
    <citation type="submission" date="2021-10" db="EMBL/GenBank/DDBJ databases">
        <title>Melipona bicolor Genome sequencing and assembly.</title>
        <authorList>
            <person name="Araujo N.S."/>
            <person name="Arias M.C."/>
        </authorList>
    </citation>
    <scope>NUCLEOTIDE SEQUENCE</scope>
    <source>
        <strain evidence="4">USP_2M_L1-L4_2017</strain>
        <tissue evidence="4">Whole body</tissue>
    </source>
</reference>
<evidence type="ECO:0000256" key="3">
    <source>
        <dbReference type="SAM" id="Phobius"/>
    </source>
</evidence>
<dbReference type="Gene3D" id="1.10.287.1490">
    <property type="match status" value="1"/>
</dbReference>
<feature type="region of interest" description="Disordered" evidence="2">
    <location>
        <begin position="169"/>
        <end position="210"/>
    </location>
</feature>
<keyword evidence="5" id="KW-1185">Reference proteome</keyword>
<feature type="coiled-coil region" evidence="1">
    <location>
        <begin position="288"/>
        <end position="500"/>
    </location>
</feature>
<evidence type="ECO:0000256" key="2">
    <source>
        <dbReference type="SAM" id="MobiDB-lite"/>
    </source>
</evidence>
<evidence type="ECO:0000313" key="5">
    <source>
        <dbReference type="Proteomes" id="UP001177670"/>
    </source>
</evidence>
<organism evidence="4 5">
    <name type="scientific">Melipona bicolor</name>
    <dbReference type="NCBI Taxonomy" id="60889"/>
    <lineage>
        <taxon>Eukaryota</taxon>
        <taxon>Metazoa</taxon>
        <taxon>Ecdysozoa</taxon>
        <taxon>Arthropoda</taxon>
        <taxon>Hexapoda</taxon>
        <taxon>Insecta</taxon>
        <taxon>Pterygota</taxon>
        <taxon>Neoptera</taxon>
        <taxon>Endopterygota</taxon>
        <taxon>Hymenoptera</taxon>
        <taxon>Apocrita</taxon>
        <taxon>Aculeata</taxon>
        <taxon>Apoidea</taxon>
        <taxon>Anthophila</taxon>
        <taxon>Apidae</taxon>
        <taxon>Melipona</taxon>
    </lineage>
</organism>